<sequence length="192" mass="21700">MKILKLLAVPMLMMLFLSSCSSVQVLSDYDKEANFNEYKTYAFYKTGIDKVQISDLDKKRILRAIEAEMSNRGFTKSENPDLLVSIFTKEKEEVDIYNNFRGGFGWGGWGWNPYYFGGGWGGGWGGGAFASTRTEGSLYIDLIDTDSKELVWQGKGVGNLGNIENIEKKEERIREFVAEILMQYPPNQVAAK</sequence>
<evidence type="ECO:0000259" key="1">
    <source>
        <dbReference type="Pfam" id="PF13590"/>
    </source>
</evidence>
<protein>
    <recommendedName>
        <fullName evidence="1">DUF4136 domain-containing protein</fullName>
    </recommendedName>
</protein>
<feature type="domain" description="DUF4136" evidence="1">
    <location>
        <begin position="26"/>
        <end position="186"/>
    </location>
</feature>
<organism evidence="2">
    <name type="scientific">marine sediment metagenome</name>
    <dbReference type="NCBI Taxonomy" id="412755"/>
    <lineage>
        <taxon>unclassified sequences</taxon>
        <taxon>metagenomes</taxon>
        <taxon>ecological metagenomes</taxon>
    </lineage>
</organism>
<dbReference type="Gene3D" id="3.30.160.670">
    <property type="match status" value="1"/>
</dbReference>
<dbReference type="InterPro" id="IPR025411">
    <property type="entry name" value="DUF4136"/>
</dbReference>
<dbReference type="AlphaFoldDB" id="A0A0F9T2Z1"/>
<name>A0A0F9T2Z1_9ZZZZ</name>
<dbReference type="Pfam" id="PF13590">
    <property type="entry name" value="DUF4136"/>
    <property type="match status" value="1"/>
</dbReference>
<comment type="caution">
    <text evidence="2">The sequence shown here is derived from an EMBL/GenBank/DDBJ whole genome shotgun (WGS) entry which is preliminary data.</text>
</comment>
<dbReference type="PROSITE" id="PS51257">
    <property type="entry name" value="PROKAR_LIPOPROTEIN"/>
    <property type="match status" value="1"/>
</dbReference>
<dbReference type="EMBL" id="LAZR01001516">
    <property type="protein sequence ID" value="KKN43366.1"/>
    <property type="molecule type" value="Genomic_DNA"/>
</dbReference>
<gene>
    <name evidence="2" type="ORF">LCGC14_0703860</name>
</gene>
<evidence type="ECO:0000313" key="2">
    <source>
        <dbReference type="EMBL" id="KKN43366.1"/>
    </source>
</evidence>
<proteinExistence type="predicted"/>
<reference evidence="2" key="1">
    <citation type="journal article" date="2015" name="Nature">
        <title>Complex archaea that bridge the gap between prokaryotes and eukaryotes.</title>
        <authorList>
            <person name="Spang A."/>
            <person name="Saw J.H."/>
            <person name="Jorgensen S.L."/>
            <person name="Zaremba-Niedzwiedzka K."/>
            <person name="Martijn J."/>
            <person name="Lind A.E."/>
            <person name="van Eijk R."/>
            <person name="Schleper C."/>
            <person name="Guy L."/>
            <person name="Ettema T.J."/>
        </authorList>
    </citation>
    <scope>NUCLEOTIDE SEQUENCE</scope>
</reference>
<accession>A0A0F9T2Z1</accession>